<keyword evidence="3" id="KW-1185">Reference proteome</keyword>
<evidence type="ECO:0000256" key="1">
    <source>
        <dbReference type="SAM" id="SignalP"/>
    </source>
</evidence>
<keyword evidence="1" id="KW-0732">Signal</keyword>
<comment type="caution">
    <text evidence="2">The sequence shown here is derived from an EMBL/GenBank/DDBJ whole genome shotgun (WGS) entry which is preliminary data.</text>
</comment>
<sequence length="163" mass="17148">MNLVRNLHRTHNRNRSRRVTTAALALLTVAALGTTGAVASTATATSTTAKTAAAPEKKLVASSVLGSDYKYTLTAVRSSEYAATVELQVYQQKNGAWKETDLVTVGDPGGWYWYPLGGKGAVCEFSTSSSEPAPLAVSLLVTPSIGCSAPVHYVVKQGRVYAA</sequence>
<evidence type="ECO:0000313" key="2">
    <source>
        <dbReference type="EMBL" id="MDQ0930121.1"/>
    </source>
</evidence>
<protein>
    <recommendedName>
        <fullName evidence="4">Secreted protein</fullName>
    </recommendedName>
</protein>
<evidence type="ECO:0000313" key="3">
    <source>
        <dbReference type="Proteomes" id="UP001223072"/>
    </source>
</evidence>
<evidence type="ECO:0008006" key="4">
    <source>
        <dbReference type="Google" id="ProtNLM"/>
    </source>
</evidence>
<reference evidence="2 3" key="1">
    <citation type="submission" date="2023-07" db="EMBL/GenBank/DDBJ databases">
        <title>Comparative genomics of wheat-associated soil bacteria to identify genetic determinants of phenazine resistance.</title>
        <authorList>
            <person name="Mouncey N."/>
        </authorList>
    </citation>
    <scope>NUCLEOTIDE SEQUENCE [LARGE SCALE GENOMIC DNA]</scope>
    <source>
        <strain evidence="2 3">W2I16</strain>
    </source>
</reference>
<gene>
    <name evidence="2" type="ORF">QFZ49_000028</name>
</gene>
<organism evidence="2 3">
    <name type="scientific">Streptomyces turgidiscabies</name>
    <dbReference type="NCBI Taxonomy" id="85558"/>
    <lineage>
        <taxon>Bacteria</taxon>
        <taxon>Bacillati</taxon>
        <taxon>Actinomycetota</taxon>
        <taxon>Actinomycetes</taxon>
        <taxon>Kitasatosporales</taxon>
        <taxon>Streptomycetaceae</taxon>
        <taxon>Streptomyces</taxon>
    </lineage>
</organism>
<feature type="signal peptide" evidence="1">
    <location>
        <begin position="1"/>
        <end position="39"/>
    </location>
</feature>
<name>A0ABU0RDQ4_9ACTN</name>
<dbReference type="Proteomes" id="UP001223072">
    <property type="component" value="Unassembled WGS sequence"/>
</dbReference>
<feature type="chain" id="PRO_5045881580" description="Secreted protein" evidence="1">
    <location>
        <begin position="40"/>
        <end position="163"/>
    </location>
</feature>
<dbReference type="EMBL" id="JAUSZS010000002">
    <property type="protein sequence ID" value="MDQ0930121.1"/>
    <property type="molecule type" value="Genomic_DNA"/>
</dbReference>
<dbReference type="RefSeq" id="WP_307624435.1">
    <property type="nucleotide sequence ID" value="NZ_JAUSZS010000002.1"/>
</dbReference>
<accession>A0ABU0RDQ4</accession>
<proteinExistence type="predicted"/>